<dbReference type="RefSeq" id="WP_013616571.1">
    <property type="nucleotide sequence ID" value="NC_015164.1"/>
</dbReference>
<dbReference type="AlphaFoldDB" id="F0QZG6"/>
<reference evidence="2 3" key="1">
    <citation type="journal article" date="2011" name="Stand. Genomic Sci.">
        <title>Complete genome sequence of Bacteroides salanitronis type strain (BL78).</title>
        <authorList>
            <person name="Gronow S."/>
            <person name="Held B."/>
            <person name="Lucas S."/>
            <person name="Lapidus A."/>
            <person name="Del Rio T.G."/>
            <person name="Nolan M."/>
            <person name="Tice H."/>
            <person name="Deshpande S."/>
            <person name="Cheng J.F."/>
            <person name="Pitluck S."/>
            <person name="Liolios K."/>
            <person name="Pagani I."/>
            <person name="Ivanova N."/>
            <person name="Mavromatis K."/>
            <person name="Pati A."/>
            <person name="Tapia R."/>
            <person name="Han C."/>
            <person name="Goodwin L."/>
            <person name="Chen A."/>
            <person name="Palaniappan K."/>
            <person name="Land M."/>
            <person name="Hauser L."/>
            <person name="Chang Y.J."/>
            <person name="Jeffries C.D."/>
            <person name="Brambilla E.M."/>
            <person name="Rohde M."/>
            <person name="Goker M."/>
            <person name="Detter J.C."/>
            <person name="Woyke T."/>
            <person name="Bristow J."/>
            <person name="Markowitz V."/>
            <person name="Hugenholtz P."/>
            <person name="Kyrpides N.C."/>
            <person name="Klenk H.P."/>
            <person name="Eisen J.A."/>
        </authorList>
    </citation>
    <scope>NUCLEOTIDE SEQUENCE [LARGE SCALE GENOMIC DNA]</scope>
    <source>
        <strain evidence="2 3">DSM 18170</strain>
    </source>
</reference>
<accession>F0QZG6</accession>
<feature type="transmembrane region" description="Helical" evidence="1">
    <location>
        <begin position="297"/>
        <end position="320"/>
    </location>
</feature>
<name>F0QZG6_PHOSB</name>
<evidence type="ECO:0000313" key="2">
    <source>
        <dbReference type="EMBL" id="ADY35111.1"/>
    </source>
</evidence>
<sequence length="326" mass="37638">MNNSYYILAKEDIQIERLHICTWEFPNADSYIEFGMEFSYRSFTNDTLNIWLSVPFIKENDDVKCLLKNLADSANSRFIFNNIVSGISNIGADSRDGSVLHFEGRDSLTILPCKIDVSSGLLKFTLNKPNRYEGNLYFRVLVKHNGTIAIKKSGIAQNTYIYDLKINETRNLPEDIYHLKSNENLQICQIQNLFCLHSVPDDFEFSFIDSSKLKNIRKLETEAFKKYLPDVKDIGKDCYNIMFLKDCGKESYSLFTTCSEETIGTKQISLAIATNILCSLLFFVYSVRTGIKKGEVWYIQMPWEGIIALFVLIVLCLYLFHIKRKK</sequence>
<protein>
    <recommendedName>
        <fullName evidence="4">Transmembrane protein</fullName>
    </recommendedName>
</protein>
<keyword evidence="1" id="KW-0812">Transmembrane</keyword>
<feature type="transmembrane region" description="Helical" evidence="1">
    <location>
        <begin position="268"/>
        <end position="285"/>
    </location>
</feature>
<dbReference type="HOGENOM" id="CLU_796708_0_0_10"/>
<gene>
    <name evidence="2" type="ordered locus">Bacsa_0514</name>
</gene>
<dbReference type="KEGG" id="bsa:Bacsa_0514"/>
<dbReference type="STRING" id="667015.Bacsa_0514"/>
<keyword evidence="1" id="KW-0472">Membrane</keyword>
<dbReference type="OrthoDB" id="1412104at2"/>
<organism evidence="2 3">
    <name type="scientific">Phocaeicola salanitronis (strain DSM 18170 / JCM 13657 / CCUG 60908 / BL78)</name>
    <name type="common">Bacteroides salanitronis</name>
    <dbReference type="NCBI Taxonomy" id="667015"/>
    <lineage>
        <taxon>Bacteria</taxon>
        <taxon>Pseudomonadati</taxon>
        <taxon>Bacteroidota</taxon>
        <taxon>Bacteroidia</taxon>
        <taxon>Bacteroidales</taxon>
        <taxon>Bacteroidaceae</taxon>
        <taxon>Phocaeicola</taxon>
    </lineage>
</organism>
<evidence type="ECO:0000313" key="3">
    <source>
        <dbReference type="Proteomes" id="UP000007486"/>
    </source>
</evidence>
<dbReference type="eggNOG" id="ENOG5033VKK">
    <property type="taxonomic scope" value="Bacteria"/>
</dbReference>
<dbReference type="EMBL" id="CP002530">
    <property type="protein sequence ID" value="ADY35111.1"/>
    <property type="molecule type" value="Genomic_DNA"/>
</dbReference>
<keyword evidence="1" id="KW-1133">Transmembrane helix</keyword>
<evidence type="ECO:0008006" key="4">
    <source>
        <dbReference type="Google" id="ProtNLM"/>
    </source>
</evidence>
<evidence type="ECO:0000256" key="1">
    <source>
        <dbReference type="SAM" id="Phobius"/>
    </source>
</evidence>
<keyword evidence="3" id="KW-1185">Reference proteome</keyword>
<dbReference type="Proteomes" id="UP000007486">
    <property type="component" value="Chromosome"/>
</dbReference>
<proteinExistence type="predicted"/>